<comment type="caution">
    <text evidence="3">The sequence shown here is derived from an EMBL/GenBank/DDBJ whole genome shotgun (WGS) entry which is preliminary data.</text>
</comment>
<dbReference type="NCBIfam" id="NF005559">
    <property type="entry name" value="PRK07231.1"/>
    <property type="match status" value="1"/>
</dbReference>
<proteinExistence type="inferred from homology"/>
<dbReference type="SUPFAM" id="SSF51735">
    <property type="entry name" value="NAD(P)-binding Rossmann-fold domains"/>
    <property type="match status" value="1"/>
</dbReference>
<dbReference type="EMBL" id="JBAFSM010000072">
    <property type="protein sequence ID" value="MEG3440063.1"/>
    <property type="molecule type" value="Genomic_DNA"/>
</dbReference>
<sequence>MKLDGKVALVTGSSQGIGQAIAVKLASEGAKIVIDYRSHPEGAEETLRQVNEIGSQCHLSKDHAPEGYTVKADLGDVEQVRALVNAAIQHFGHLDILVNNAGMERHAPFWEVREADYDAVLNVNLKGAFFAAQALTQHLIETERPGKIINISSVHEELPFPNFAPYCLSKGGMKMMARDLAVELGPYGITINNVAPGAIETPINTKLLNDAEKLGALLQNIPLNRLGKSEDIATLVAFLASDEANYITGSTFVVDGGLLWNYHEQ</sequence>
<evidence type="ECO:0000256" key="2">
    <source>
        <dbReference type="ARBA" id="ARBA00023002"/>
    </source>
</evidence>
<dbReference type="GO" id="GO:0047936">
    <property type="term" value="F:glucose 1-dehydrogenase [NAD(P)+] activity"/>
    <property type="evidence" value="ECO:0007669"/>
    <property type="project" value="UniProtKB-EC"/>
</dbReference>
<dbReference type="Gene3D" id="3.40.50.720">
    <property type="entry name" value="NAD(P)-binding Rossmann-like Domain"/>
    <property type="match status" value="1"/>
</dbReference>
<keyword evidence="4" id="KW-1185">Reference proteome</keyword>
<evidence type="ECO:0000256" key="1">
    <source>
        <dbReference type="ARBA" id="ARBA00006484"/>
    </source>
</evidence>
<name>A0AAW9R0Z5_9CHRO</name>
<dbReference type="PRINTS" id="PR00080">
    <property type="entry name" value="SDRFAMILY"/>
</dbReference>
<reference evidence="3 4" key="1">
    <citation type="submission" date="2024-01" db="EMBL/GenBank/DDBJ databases">
        <title>Genomic insights into the taxonomy and metabolism of the cyanobacterium Pannus brasiliensis CCIBt3594.</title>
        <authorList>
            <person name="Machado M."/>
            <person name="Botero N.B."/>
            <person name="Andreote A.P.D."/>
            <person name="Feitosa A.M.T."/>
            <person name="Popin R."/>
            <person name="Sivonen K."/>
            <person name="Fiore M.F."/>
        </authorList>
    </citation>
    <scope>NUCLEOTIDE SEQUENCE [LARGE SCALE GENOMIC DNA]</scope>
    <source>
        <strain evidence="3 4">CCIBt3594</strain>
    </source>
</reference>
<dbReference type="PANTHER" id="PTHR43639">
    <property type="entry name" value="OXIDOREDUCTASE, SHORT-CHAIN DEHYDROGENASE/REDUCTASE FAMILY (AFU_ORTHOLOGUE AFUA_5G02870)"/>
    <property type="match status" value="1"/>
</dbReference>
<dbReference type="PANTHER" id="PTHR43639:SF1">
    <property type="entry name" value="SHORT-CHAIN DEHYDROGENASE_REDUCTASE FAMILY PROTEIN"/>
    <property type="match status" value="1"/>
</dbReference>
<dbReference type="EC" id="1.1.1.47" evidence="3"/>
<evidence type="ECO:0000313" key="4">
    <source>
        <dbReference type="Proteomes" id="UP001328733"/>
    </source>
</evidence>
<accession>A0AAW9R0Z5</accession>
<dbReference type="InterPro" id="IPR002347">
    <property type="entry name" value="SDR_fam"/>
</dbReference>
<dbReference type="Pfam" id="PF13561">
    <property type="entry name" value="adh_short_C2"/>
    <property type="match status" value="1"/>
</dbReference>
<dbReference type="RefSeq" id="WP_332867534.1">
    <property type="nucleotide sequence ID" value="NZ_JBAFSM010000072.1"/>
</dbReference>
<keyword evidence="2 3" id="KW-0560">Oxidoreductase</keyword>
<dbReference type="InterPro" id="IPR036291">
    <property type="entry name" value="NAD(P)-bd_dom_sf"/>
</dbReference>
<dbReference type="Proteomes" id="UP001328733">
    <property type="component" value="Unassembled WGS sequence"/>
</dbReference>
<comment type="similarity">
    <text evidence="1">Belongs to the short-chain dehydrogenases/reductases (SDR) family.</text>
</comment>
<protein>
    <submittedName>
        <fullName evidence="3">Glucose 1-dehydrogenase</fullName>
        <ecNumber evidence="3">1.1.1.47</ecNumber>
    </submittedName>
</protein>
<evidence type="ECO:0000313" key="3">
    <source>
        <dbReference type="EMBL" id="MEG3440063.1"/>
    </source>
</evidence>
<dbReference type="AlphaFoldDB" id="A0AAW9R0Z5"/>
<gene>
    <name evidence="3" type="ORF">V0288_23240</name>
</gene>
<organism evidence="3 4">
    <name type="scientific">Pannus brasiliensis CCIBt3594</name>
    <dbReference type="NCBI Taxonomy" id="1427578"/>
    <lineage>
        <taxon>Bacteria</taxon>
        <taxon>Bacillati</taxon>
        <taxon>Cyanobacteriota</taxon>
        <taxon>Cyanophyceae</taxon>
        <taxon>Oscillatoriophycideae</taxon>
        <taxon>Chroococcales</taxon>
        <taxon>Microcystaceae</taxon>
        <taxon>Pannus</taxon>
    </lineage>
</organism>
<dbReference type="PRINTS" id="PR00081">
    <property type="entry name" value="GDHRDH"/>
</dbReference>
<dbReference type="FunFam" id="3.40.50.720:FF:000084">
    <property type="entry name" value="Short-chain dehydrogenase reductase"/>
    <property type="match status" value="1"/>
</dbReference>